<dbReference type="InterPro" id="IPR029069">
    <property type="entry name" value="HotDog_dom_sf"/>
</dbReference>
<proteinExistence type="predicted"/>
<reference evidence="2" key="1">
    <citation type="submission" date="2021-01" db="EMBL/GenBank/DDBJ databases">
        <title>Modified the classification status of verrucomicrobia.</title>
        <authorList>
            <person name="Feng X."/>
        </authorList>
    </citation>
    <scope>NUCLEOTIDE SEQUENCE</scope>
    <source>
        <strain evidence="2">5K15</strain>
    </source>
</reference>
<dbReference type="CDD" id="cd01288">
    <property type="entry name" value="FabZ"/>
    <property type="match status" value="1"/>
</dbReference>
<dbReference type="Pfam" id="PF07977">
    <property type="entry name" value="FabA"/>
    <property type="match status" value="1"/>
</dbReference>
<dbReference type="SUPFAM" id="SSF54637">
    <property type="entry name" value="Thioesterase/thiol ester dehydrase-isomerase"/>
    <property type="match status" value="1"/>
</dbReference>
<dbReference type="Gene3D" id="3.10.129.10">
    <property type="entry name" value="Hotdog Thioesterase"/>
    <property type="match status" value="1"/>
</dbReference>
<dbReference type="Proteomes" id="UP000634206">
    <property type="component" value="Unassembled WGS sequence"/>
</dbReference>
<organism evidence="2 3">
    <name type="scientific">Oceaniferula flava</name>
    <dbReference type="NCBI Taxonomy" id="2800421"/>
    <lineage>
        <taxon>Bacteria</taxon>
        <taxon>Pseudomonadati</taxon>
        <taxon>Verrucomicrobiota</taxon>
        <taxon>Verrucomicrobiia</taxon>
        <taxon>Verrucomicrobiales</taxon>
        <taxon>Verrucomicrobiaceae</taxon>
        <taxon>Oceaniferula</taxon>
    </lineage>
</organism>
<keyword evidence="3" id="KW-1185">Reference proteome</keyword>
<dbReference type="PANTHER" id="PTHR30272">
    <property type="entry name" value="3-HYDROXYACYL-[ACYL-CARRIER-PROTEIN] DEHYDRATASE"/>
    <property type="match status" value="1"/>
</dbReference>
<dbReference type="AlphaFoldDB" id="A0AAE2VDR7"/>
<dbReference type="GO" id="GO:0016829">
    <property type="term" value="F:lyase activity"/>
    <property type="evidence" value="ECO:0007669"/>
    <property type="project" value="UniProtKB-KW"/>
</dbReference>
<accession>A0AAE2VDR7</accession>
<dbReference type="EMBL" id="JAENIG010000004">
    <property type="protein sequence ID" value="MBK1854924.1"/>
    <property type="molecule type" value="Genomic_DNA"/>
</dbReference>
<dbReference type="PANTHER" id="PTHR30272:SF1">
    <property type="entry name" value="3-HYDROXYACYL-[ACYL-CARRIER-PROTEIN] DEHYDRATASE"/>
    <property type="match status" value="1"/>
</dbReference>
<dbReference type="RefSeq" id="WP_309489535.1">
    <property type="nucleotide sequence ID" value="NZ_JAENIG010000004.1"/>
</dbReference>
<comment type="caution">
    <text evidence="2">The sequence shown here is derived from an EMBL/GenBank/DDBJ whole genome shotgun (WGS) entry which is preliminary data.</text>
</comment>
<protein>
    <submittedName>
        <fullName evidence="2">Beta-hydroxyacyl-ACP dehydratase</fullName>
    </submittedName>
</protein>
<keyword evidence="1" id="KW-0456">Lyase</keyword>
<sequence length="141" mass="14972">MPHDQELKLLPHGPSFRFIHSVTDLDPGVSAVGTYDISGDEAFLEGHFPNHPMWPGVIMIEAIAQLGGVAAQSDPDQERLNDMRLTSVKNAKILGTATPGATLEIEVKVEGRLGNLIQISGSVSVQDGEKIASSIVMLSGS</sequence>
<evidence type="ECO:0000313" key="2">
    <source>
        <dbReference type="EMBL" id="MBK1854924.1"/>
    </source>
</evidence>
<evidence type="ECO:0000313" key="3">
    <source>
        <dbReference type="Proteomes" id="UP000634206"/>
    </source>
</evidence>
<name>A0AAE2VDR7_9BACT</name>
<gene>
    <name evidence="2" type="ORF">JIN83_08125</name>
</gene>
<evidence type="ECO:0000256" key="1">
    <source>
        <dbReference type="ARBA" id="ARBA00023239"/>
    </source>
</evidence>
<dbReference type="InterPro" id="IPR013114">
    <property type="entry name" value="FabA_FabZ"/>
</dbReference>